<dbReference type="Proteomes" id="UP000831390">
    <property type="component" value="Chromosome"/>
</dbReference>
<keyword evidence="1" id="KW-1133">Transmembrane helix</keyword>
<dbReference type="RefSeq" id="WP_243513618.1">
    <property type="nucleotide sequence ID" value="NZ_CP094534.1"/>
</dbReference>
<feature type="transmembrane region" description="Helical" evidence="1">
    <location>
        <begin position="453"/>
        <end position="470"/>
    </location>
</feature>
<evidence type="ECO:0000313" key="2">
    <source>
        <dbReference type="EMBL" id="UOE33658.1"/>
    </source>
</evidence>
<feature type="transmembrane region" description="Helical" evidence="1">
    <location>
        <begin position="184"/>
        <end position="201"/>
    </location>
</feature>
<proteinExistence type="predicted"/>
<feature type="transmembrane region" description="Helical" evidence="1">
    <location>
        <begin position="302"/>
        <end position="329"/>
    </location>
</feature>
<gene>
    <name evidence="2" type="ORF">MTP16_21360</name>
</gene>
<keyword evidence="3" id="KW-1185">Reference proteome</keyword>
<keyword evidence="1" id="KW-0472">Membrane</keyword>
<sequence>MSSFRISSHGRFLPGAAVLLAGGAGAGAYLLHSYAALRQWYLGLNSCFYRAESWSGRFFTPAVKAQGNQLCLLALGLCVLGLGYLVYHSQQTPVPTPVTQRRPSWRPDAPYLLPVLAVAGGLWGWGNAQVAPGTDEVFSALYCAKLPPFQTLSYYMLPNNHLLFNLMNGALFGRADNLVATGRWLSGVAYLATVAAAYGWLRPLLRHRLLSALVALVVALQFPLWGFGFQARGYAWYALMHWGAFIALFGHLRDRRRSWLLLNAVCCVAGYALVPTFLYFHLAQLAFGVAYQLLHREMDWRFWRYQVAVLVAVYLFYLPALCFSGLAAIASNGYVRPKTETLREFLPGMGQNFGSYATYCFSRSKVLGVQLSYVVALLLPLLLLRARRHTAWFAYGLFYALLLFALVATTLGMRRSTFSRNLIGHFSLALALVPVTLYWLLAQVPAHWHPRRWQFGIVTGLLLVLGFKFAKDNPVAYAERLYSFDNNKAYRTLETQLKLIPAGHSITFSWESFSAHHIAEQRGLPCFLPCESAQTAYYVVYGDEQLPDSLARQYQLVRQIPQHRIYQHK</sequence>
<feature type="transmembrane region" description="Helical" evidence="1">
    <location>
        <begin position="259"/>
        <end position="282"/>
    </location>
</feature>
<feature type="transmembrane region" description="Helical" evidence="1">
    <location>
        <begin position="234"/>
        <end position="252"/>
    </location>
</feature>
<evidence type="ECO:0000256" key="1">
    <source>
        <dbReference type="SAM" id="Phobius"/>
    </source>
</evidence>
<evidence type="ECO:0008006" key="4">
    <source>
        <dbReference type="Google" id="ProtNLM"/>
    </source>
</evidence>
<feature type="transmembrane region" description="Helical" evidence="1">
    <location>
        <begin position="208"/>
        <end position="228"/>
    </location>
</feature>
<protein>
    <recommendedName>
        <fullName evidence="4">Glycosyltransferase RgtA/B/C/D-like domain-containing protein</fullName>
    </recommendedName>
</protein>
<reference evidence="2 3" key="1">
    <citation type="submission" date="2022-03" db="EMBL/GenBank/DDBJ databases">
        <title>Hymenobactersp. isolated from the air.</title>
        <authorList>
            <person name="Won M."/>
            <person name="Kwon S.-W."/>
        </authorList>
    </citation>
    <scope>NUCLEOTIDE SEQUENCE [LARGE SCALE GENOMIC DNA]</scope>
    <source>
        <strain evidence="2 3">KACC 22596</strain>
    </source>
</reference>
<evidence type="ECO:0000313" key="3">
    <source>
        <dbReference type="Proteomes" id="UP000831390"/>
    </source>
</evidence>
<feature type="transmembrane region" description="Helical" evidence="1">
    <location>
        <begin position="67"/>
        <end position="87"/>
    </location>
</feature>
<dbReference type="EMBL" id="CP094534">
    <property type="protein sequence ID" value="UOE33658.1"/>
    <property type="molecule type" value="Genomic_DNA"/>
</dbReference>
<feature type="transmembrane region" description="Helical" evidence="1">
    <location>
        <begin position="392"/>
        <end position="411"/>
    </location>
</feature>
<feature type="transmembrane region" description="Helical" evidence="1">
    <location>
        <begin position="366"/>
        <end position="386"/>
    </location>
</feature>
<organism evidence="2 3">
    <name type="scientific">Hymenobacter monticola</name>
    <dbReference type="NCBI Taxonomy" id="1705399"/>
    <lineage>
        <taxon>Bacteria</taxon>
        <taxon>Pseudomonadati</taxon>
        <taxon>Bacteroidota</taxon>
        <taxon>Cytophagia</taxon>
        <taxon>Cytophagales</taxon>
        <taxon>Hymenobacteraceae</taxon>
        <taxon>Hymenobacter</taxon>
    </lineage>
</organism>
<feature type="transmembrane region" description="Helical" evidence="1">
    <location>
        <begin position="12"/>
        <end position="31"/>
    </location>
</feature>
<name>A0ABY4B7C1_9BACT</name>
<feature type="transmembrane region" description="Helical" evidence="1">
    <location>
        <begin position="108"/>
        <end position="126"/>
    </location>
</feature>
<accession>A0ABY4B7C1</accession>
<keyword evidence="1" id="KW-0812">Transmembrane</keyword>
<feature type="transmembrane region" description="Helical" evidence="1">
    <location>
        <begin position="423"/>
        <end position="441"/>
    </location>
</feature>